<comment type="similarity">
    <text evidence="7">Belongs to the major facilitator superfamily. Sugar transporter (TC 2.A.1.1) family. Trehalose transporter subfamily.</text>
</comment>
<feature type="transmembrane region" description="Helical" evidence="9">
    <location>
        <begin position="174"/>
        <end position="192"/>
    </location>
</feature>
<gene>
    <name evidence="11" type="primary">Tret1-2</name>
    <name evidence="11" type="ORF">g.10120</name>
</gene>
<evidence type="ECO:0000256" key="5">
    <source>
        <dbReference type="ARBA" id="ARBA00023136"/>
    </source>
</evidence>
<evidence type="ECO:0000256" key="6">
    <source>
        <dbReference type="ARBA" id="ARBA00023180"/>
    </source>
</evidence>
<dbReference type="Gene3D" id="1.20.1250.20">
    <property type="entry name" value="MFS general substrate transporter like domains"/>
    <property type="match status" value="1"/>
</dbReference>
<feature type="transmembrane region" description="Helical" evidence="9">
    <location>
        <begin position="57"/>
        <end position="76"/>
    </location>
</feature>
<sequence length="477" mass="51735">MTDSIKPSMTVYVASFGALLGSVSMGLALGYTTPAFYDMNEHPESSPLNSDEETKEGQKAVIGSILAVGALVGGFLGEPSNKMLGRKLSLIAYGIPFILGWLLLMFANSVQVLVFGRLLTGLCCGLVSGTAPTYVVEIAPPCIRGLLGTSFQVMAVIGILLACVFGLFSTWSQLAAWSMVPSLIMMAIMFFMPETPQWLLSKGRHQEAEASLKRLRTTSVAQEFSVMVQAAVKDQQGGSQYSLATIRNREFYKPFVLALGLMFFQQFSGINAILFYQTDIFKKASPNADALRSALYVCIAQTVATVLACGLADKLGRKILLIASGIGHTVSLIVFGWHCHQSDADKTFDLNYGWISLVSLMSFVVSFSMGFGPVPWMMIPELTSTRVRSLVASVATAFNWACVYTVTASVKSITLTLGSDVTYWTFAIICVASCLFVFYALPETRGKTSEQIQAEILGRQSNESGRSQQGEAMRNMS</sequence>
<feature type="transmembrane region" description="Helical" evidence="9">
    <location>
        <begin position="255"/>
        <end position="274"/>
    </location>
</feature>
<keyword evidence="6" id="KW-0325">Glycoprotein</keyword>
<dbReference type="GO" id="GO:0051119">
    <property type="term" value="F:sugar transmembrane transporter activity"/>
    <property type="evidence" value="ECO:0007669"/>
    <property type="project" value="InterPro"/>
</dbReference>
<dbReference type="PANTHER" id="PTHR48021:SF1">
    <property type="entry name" value="GH07001P-RELATED"/>
    <property type="match status" value="1"/>
</dbReference>
<dbReference type="AlphaFoldDB" id="A0A6G1SDX3"/>
<name>A0A6G1SDX3_9ACAR</name>
<dbReference type="FunFam" id="1.20.1250.20:FF:000055">
    <property type="entry name" value="Facilitated trehalose transporter Tret1-2 homolog"/>
    <property type="match status" value="1"/>
</dbReference>
<evidence type="ECO:0000256" key="3">
    <source>
        <dbReference type="ARBA" id="ARBA00022692"/>
    </source>
</evidence>
<feature type="transmembrane region" description="Helical" evidence="9">
    <location>
        <begin position="88"/>
        <end position="107"/>
    </location>
</feature>
<accession>A0A6G1SDX3</accession>
<dbReference type="EMBL" id="GGYP01003650">
    <property type="protein sequence ID" value="MDE48421.1"/>
    <property type="molecule type" value="Transcribed_RNA"/>
</dbReference>
<evidence type="ECO:0000256" key="2">
    <source>
        <dbReference type="ARBA" id="ARBA00022475"/>
    </source>
</evidence>
<feature type="transmembrane region" description="Helical" evidence="9">
    <location>
        <begin position="113"/>
        <end position="134"/>
    </location>
</feature>
<evidence type="ECO:0000256" key="4">
    <source>
        <dbReference type="ARBA" id="ARBA00022989"/>
    </source>
</evidence>
<evidence type="ECO:0000259" key="10">
    <source>
        <dbReference type="PROSITE" id="PS50850"/>
    </source>
</evidence>
<evidence type="ECO:0000313" key="11">
    <source>
        <dbReference type="EMBL" id="MDE48421.1"/>
    </source>
</evidence>
<dbReference type="InterPro" id="IPR003663">
    <property type="entry name" value="Sugar/inositol_transpt"/>
</dbReference>
<organism evidence="11">
    <name type="scientific">Aceria tosichella</name>
    <name type="common">wheat curl mite</name>
    <dbReference type="NCBI Taxonomy" id="561515"/>
    <lineage>
        <taxon>Eukaryota</taxon>
        <taxon>Metazoa</taxon>
        <taxon>Ecdysozoa</taxon>
        <taxon>Arthropoda</taxon>
        <taxon>Chelicerata</taxon>
        <taxon>Arachnida</taxon>
        <taxon>Acari</taxon>
        <taxon>Acariformes</taxon>
        <taxon>Trombidiformes</taxon>
        <taxon>Prostigmata</taxon>
        <taxon>Eupodina</taxon>
        <taxon>Eriophyoidea</taxon>
        <taxon>Eriophyidae</taxon>
        <taxon>Eriophyinae</taxon>
        <taxon>Aceriini</taxon>
        <taxon>Aceria</taxon>
    </lineage>
</organism>
<dbReference type="InterPro" id="IPR005829">
    <property type="entry name" value="Sugar_transporter_CS"/>
</dbReference>
<dbReference type="InterPro" id="IPR044775">
    <property type="entry name" value="MFS_ERD6/Tret1-like"/>
</dbReference>
<reference evidence="11" key="1">
    <citation type="submission" date="2018-10" db="EMBL/GenBank/DDBJ databases">
        <title>Transcriptome assembly of Aceria tosichella (Wheat curl mite) Type 2.</title>
        <authorList>
            <person name="Scully E.D."/>
            <person name="Geib S.M."/>
            <person name="Palmer N.A."/>
            <person name="Gupta A.K."/>
            <person name="Sarath G."/>
            <person name="Tatineni S."/>
        </authorList>
    </citation>
    <scope>NUCLEOTIDE SEQUENCE</scope>
    <source>
        <strain evidence="11">LincolnNE</strain>
    </source>
</reference>
<dbReference type="PANTHER" id="PTHR48021">
    <property type="match status" value="1"/>
</dbReference>
<feature type="transmembrane region" description="Helical" evidence="9">
    <location>
        <begin position="146"/>
        <end position="168"/>
    </location>
</feature>
<feature type="transmembrane region" description="Helical" evidence="9">
    <location>
        <begin position="319"/>
        <end position="337"/>
    </location>
</feature>
<feature type="transmembrane region" description="Helical" evidence="9">
    <location>
        <begin position="390"/>
        <end position="410"/>
    </location>
</feature>
<feature type="transmembrane region" description="Helical" evidence="9">
    <location>
        <begin position="357"/>
        <end position="378"/>
    </location>
</feature>
<dbReference type="InterPro" id="IPR020846">
    <property type="entry name" value="MFS_dom"/>
</dbReference>
<dbReference type="InterPro" id="IPR036259">
    <property type="entry name" value="MFS_trans_sf"/>
</dbReference>
<dbReference type="NCBIfam" id="TIGR00879">
    <property type="entry name" value="SP"/>
    <property type="match status" value="1"/>
</dbReference>
<keyword evidence="8" id="KW-0813">Transport</keyword>
<dbReference type="PROSITE" id="PS50850">
    <property type="entry name" value="MFS"/>
    <property type="match status" value="1"/>
</dbReference>
<feature type="transmembrane region" description="Helical" evidence="9">
    <location>
        <begin position="294"/>
        <end position="312"/>
    </location>
</feature>
<keyword evidence="2" id="KW-1003">Cell membrane</keyword>
<dbReference type="InterPro" id="IPR050549">
    <property type="entry name" value="MFS_Trehalose_Transporter"/>
</dbReference>
<dbReference type="GO" id="GO:0005886">
    <property type="term" value="C:plasma membrane"/>
    <property type="evidence" value="ECO:0007669"/>
    <property type="project" value="UniProtKB-SubCell"/>
</dbReference>
<protein>
    <submittedName>
        <fullName evidence="11">Facilitated trehalose transporter Tret1-2</fullName>
    </submittedName>
</protein>
<evidence type="ECO:0000256" key="8">
    <source>
        <dbReference type="RuleBase" id="RU003346"/>
    </source>
</evidence>
<dbReference type="PRINTS" id="PR00171">
    <property type="entry name" value="SUGRTRNSPORT"/>
</dbReference>
<feature type="domain" description="Major facilitator superfamily (MFS) profile" evidence="10">
    <location>
        <begin position="10"/>
        <end position="445"/>
    </location>
</feature>
<dbReference type="SUPFAM" id="SSF103473">
    <property type="entry name" value="MFS general substrate transporter"/>
    <property type="match status" value="1"/>
</dbReference>
<feature type="transmembrane region" description="Helical" evidence="9">
    <location>
        <begin position="422"/>
        <end position="441"/>
    </location>
</feature>
<dbReference type="Pfam" id="PF00083">
    <property type="entry name" value="Sugar_tr"/>
    <property type="match status" value="1"/>
</dbReference>
<evidence type="ECO:0000256" key="7">
    <source>
        <dbReference type="ARBA" id="ARBA00024348"/>
    </source>
</evidence>
<comment type="subcellular location">
    <subcellularLocation>
        <location evidence="1">Cell membrane</location>
        <topology evidence="1">Multi-pass membrane protein</topology>
    </subcellularLocation>
</comment>
<keyword evidence="3 9" id="KW-0812">Transmembrane</keyword>
<evidence type="ECO:0000256" key="1">
    <source>
        <dbReference type="ARBA" id="ARBA00004651"/>
    </source>
</evidence>
<feature type="transmembrane region" description="Helical" evidence="9">
    <location>
        <begin position="12"/>
        <end position="37"/>
    </location>
</feature>
<keyword evidence="5 9" id="KW-0472">Membrane</keyword>
<evidence type="ECO:0000256" key="9">
    <source>
        <dbReference type="SAM" id="Phobius"/>
    </source>
</evidence>
<dbReference type="CDD" id="cd17358">
    <property type="entry name" value="MFS_GLUT6_8_Class3_like"/>
    <property type="match status" value="1"/>
</dbReference>
<keyword evidence="4 9" id="KW-1133">Transmembrane helix</keyword>
<proteinExistence type="inferred from homology"/>
<dbReference type="InterPro" id="IPR005828">
    <property type="entry name" value="MFS_sugar_transport-like"/>
</dbReference>
<dbReference type="PROSITE" id="PS00217">
    <property type="entry name" value="SUGAR_TRANSPORT_2"/>
    <property type="match status" value="1"/>
</dbReference>